<dbReference type="Gene3D" id="1.20.1720.10">
    <property type="entry name" value="Multidrug resistance protein D"/>
    <property type="match status" value="1"/>
</dbReference>
<organism evidence="11">
    <name type="scientific">Arthroderma gypseum (strain ATCC MYA-4604 / CBS 118893)</name>
    <name type="common">Microsporum gypseum</name>
    <dbReference type="NCBI Taxonomy" id="535722"/>
    <lineage>
        <taxon>Eukaryota</taxon>
        <taxon>Fungi</taxon>
        <taxon>Dikarya</taxon>
        <taxon>Ascomycota</taxon>
        <taxon>Pezizomycotina</taxon>
        <taxon>Eurotiomycetes</taxon>
        <taxon>Eurotiomycetidae</taxon>
        <taxon>Onygenales</taxon>
        <taxon>Arthrodermataceae</taxon>
        <taxon>Nannizzia</taxon>
    </lineage>
</organism>
<evidence type="ECO:0000313" key="10">
    <source>
        <dbReference type="EMBL" id="EFR01920.1"/>
    </source>
</evidence>
<dbReference type="Gene3D" id="1.20.1250.20">
    <property type="entry name" value="MFS general substrate transporter like domains"/>
    <property type="match status" value="1"/>
</dbReference>
<evidence type="ECO:0000256" key="6">
    <source>
        <dbReference type="ARBA" id="ARBA00023136"/>
    </source>
</evidence>
<dbReference type="PRINTS" id="PR01036">
    <property type="entry name" value="TCRTETB"/>
</dbReference>
<evidence type="ECO:0000259" key="9">
    <source>
        <dbReference type="PROSITE" id="PS50850"/>
    </source>
</evidence>
<dbReference type="PANTHER" id="PTHR23501">
    <property type="entry name" value="MAJOR FACILITATOR SUPERFAMILY"/>
    <property type="match status" value="1"/>
</dbReference>
<keyword evidence="5 8" id="KW-1133">Transmembrane helix</keyword>
<dbReference type="VEuPathDB" id="FungiDB:MGYG_04920"/>
<dbReference type="AlphaFoldDB" id="E4UXH2"/>
<dbReference type="EMBL" id="DS989825">
    <property type="protein sequence ID" value="EFR01920.1"/>
    <property type="molecule type" value="Genomic_DNA"/>
</dbReference>
<accession>E4UXH2</accession>
<gene>
    <name evidence="10" type="ORF">MGYG_04920</name>
</gene>
<dbReference type="InParanoid" id="E4UXH2"/>
<feature type="transmembrane region" description="Helical" evidence="8">
    <location>
        <begin position="127"/>
        <end position="149"/>
    </location>
</feature>
<feature type="transmembrane region" description="Helical" evidence="8">
    <location>
        <begin position="501"/>
        <end position="523"/>
    </location>
</feature>
<evidence type="ECO:0000256" key="8">
    <source>
        <dbReference type="SAM" id="Phobius"/>
    </source>
</evidence>
<comment type="subcellular location">
    <subcellularLocation>
        <location evidence="1">Endomembrane system</location>
        <topology evidence="1">Multi-pass membrane protein</topology>
    </subcellularLocation>
</comment>
<evidence type="ECO:0000313" key="11">
    <source>
        <dbReference type="Proteomes" id="UP000002669"/>
    </source>
</evidence>
<keyword evidence="3" id="KW-0813">Transport</keyword>
<keyword evidence="4 8" id="KW-0812">Transmembrane</keyword>
<dbReference type="GeneID" id="10027600"/>
<protein>
    <submittedName>
        <fullName evidence="10">Cephamycin export protein cmcT</fullName>
    </submittedName>
</protein>
<feature type="transmembrane region" description="Helical" evidence="8">
    <location>
        <begin position="293"/>
        <end position="315"/>
    </location>
</feature>
<feature type="transmembrane region" description="Helical" evidence="8">
    <location>
        <begin position="193"/>
        <end position="216"/>
    </location>
</feature>
<dbReference type="FunCoup" id="E4UXH2">
    <property type="interactions" value="25"/>
</dbReference>
<evidence type="ECO:0000256" key="3">
    <source>
        <dbReference type="ARBA" id="ARBA00022448"/>
    </source>
</evidence>
<dbReference type="InterPro" id="IPR020846">
    <property type="entry name" value="MFS_dom"/>
</dbReference>
<feature type="transmembrane region" description="Helical" evidence="8">
    <location>
        <begin position="396"/>
        <end position="415"/>
    </location>
</feature>
<feature type="transmembrane region" description="Helical" evidence="8">
    <location>
        <begin position="228"/>
        <end position="250"/>
    </location>
</feature>
<dbReference type="FunFam" id="1.20.1720.10:FF:000013">
    <property type="entry name" value="Related to multidrug resistance proteins"/>
    <property type="match status" value="1"/>
</dbReference>
<dbReference type="PROSITE" id="PS50850">
    <property type="entry name" value="MFS"/>
    <property type="match status" value="1"/>
</dbReference>
<dbReference type="eggNOG" id="KOG0254">
    <property type="taxonomic scope" value="Eukaryota"/>
</dbReference>
<keyword evidence="11" id="KW-1185">Reference proteome</keyword>
<dbReference type="Proteomes" id="UP000002669">
    <property type="component" value="Unassembled WGS sequence"/>
</dbReference>
<dbReference type="InterPro" id="IPR036259">
    <property type="entry name" value="MFS_trans_sf"/>
</dbReference>
<comment type="similarity">
    <text evidence="2">Belongs to the major facilitator superfamily.</text>
</comment>
<feature type="transmembrane region" description="Helical" evidence="8">
    <location>
        <begin position="436"/>
        <end position="459"/>
    </location>
</feature>
<proteinExistence type="inferred from homology"/>
<keyword evidence="6 8" id="KW-0472">Membrane</keyword>
<feature type="transmembrane region" description="Helical" evidence="8">
    <location>
        <begin position="335"/>
        <end position="357"/>
    </location>
</feature>
<dbReference type="OMA" id="MFINGWN"/>
<dbReference type="OrthoDB" id="6770063at2759"/>
<feature type="transmembrane region" description="Helical" evidence="8">
    <location>
        <begin position="71"/>
        <end position="90"/>
    </location>
</feature>
<evidence type="ECO:0000256" key="7">
    <source>
        <dbReference type="SAM" id="MobiDB-lite"/>
    </source>
</evidence>
<evidence type="ECO:0000256" key="5">
    <source>
        <dbReference type="ARBA" id="ARBA00022989"/>
    </source>
</evidence>
<feature type="transmembrane region" description="Helical" evidence="8">
    <location>
        <begin position="102"/>
        <end position="121"/>
    </location>
</feature>
<dbReference type="HOGENOM" id="CLU_000960_22_0_1"/>
<reference evidence="11" key="1">
    <citation type="journal article" date="2012" name="MBio">
        <title>Comparative genome analysis of Trichophyton rubrum and related dermatophytes reveals candidate genes involved in infection.</title>
        <authorList>
            <person name="Martinez D.A."/>
            <person name="Oliver B.G."/>
            <person name="Graeser Y."/>
            <person name="Goldberg J.M."/>
            <person name="Li W."/>
            <person name="Martinez-Rossi N.M."/>
            <person name="Monod M."/>
            <person name="Shelest E."/>
            <person name="Barton R.C."/>
            <person name="Birch E."/>
            <person name="Brakhage A.A."/>
            <person name="Chen Z."/>
            <person name="Gurr S.J."/>
            <person name="Heiman D."/>
            <person name="Heitman J."/>
            <person name="Kosti I."/>
            <person name="Rossi A."/>
            <person name="Saif S."/>
            <person name="Samalova M."/>
            <person name="Saunders C.W."/>
            <person name="Shea T."/>
            <person name="Summerbell R.C."/>
            <person name="Xu J."/>
            <person name="Young S."/>
            <person name="Zeng Q."/>
            <person name="Birren B.W."/>
            <person name="Cuomo C.A."/>
            <person name="White T.C."/>
        </authorList>
    </citation>
    <scope>NUCLEOTIDE SEQUENCE [LARGE SCALE GENOMIC DNA]</scope>
    <source>
        <strain evidence="11">ATCC MYA-4604 / CBS 118893</strain>
    </source>
</reference>
<evidence type="ECO:0000256" key="4">
    <source>
        <dbReference type="ARBA" id="ARBA00022692"/>
    </source>
</evidence>
<name>E4UXH2_ARTGP</name>
<dbReference type="SUPFAM" id="SSF103473">
    <property type="entry name" value="MFS general substrate transporter"/>
    <property type="match status" value="1"/>
</dbReference>
<dbReference type="CDD" id="cd17502">
    <property type="entry name" value="MFS_Azr1_MDR_like"/>
    <property type="match status" value="1"/>
</dbReference>
<sequence>MQDTEDNNVQDSLPADEKQKHTFNEQTNYVSTRKIITIFLACAAVDLVALMDQTTLAASLSIIGDDLNAGIQTSWIAGGFFLTSTCFQLVYGRLSDIWSRKVVLYVGLAIFFFGSLASSLAQTALQLIIFRAFTGIGGGGLANVAQMIVSDVVPLRERGKYQGILGAVVALSNGIGPVIGGALSSISKDSWRWIFRINLPLAILTTLCVLFFMPLRKVDGDWKTKVKAIDFFGVFLALSGATIFLLGLIWGGGEYPWNSTHVISTLILGFAVCVSFVLWQWKGASYPLVPMGIFRVKIVNGACLTMLINGWNYVVQVYYIPTFYQLVYGYSATKSGALLLPIVLVQTLFSTLSGLIVHRVGRYRECILFGWLAWAVGLGLFSTLDKSSGIGKQIGYGILTGVGVGNTLQPSLIAIQAGVPRRDMAVTTSFRNFIRNLGATLGLAVSGTILNNLVISSLLSLDLSETQRKEITQSPRYYLAKQSPEEAERIRAVLTPAYQKAFRVVFIMCSALAGLAFILAIFLMPHISLKRDDDKKLKEEARSREKTKDVPDCEELQQK</sequence>
<evidence type="ECO:0000256" key="1">
    <source>
        <dbReference type="ARBA" id="ARBA00004127"/>
    </source>
</evidence>
<feature type="transmembrane region" description="Helical" evidence="8">
    <location>
        <begin position="262"/>
        <end position="281"/>
    </location>
</feature>
<dbReference type="InterPro" id="IPR011701">
    <property type="entry name" value="MFS"/>
</dbReference>
<dbReference type="GO" id="GO:0046943">
    <property type="term" value="F:carboxylic acid transmembrane transporter activity"/>
    <property type="evidence" value="ECO:0007669"/>
    <property type="project" value="UniProtKB-ARBA"/>
</dbReference>
<feature type="domain" description="Major facilitator superfamily (MFS) profile" evidence="9">
    <location>
        <begin position="38"/>
        <end position="528"/>
    </location>
</feature>
<feature type="transmembrane region" description="Helical" evidence="8">
    <location>
        <begin position="161"/>
        <end position="187"/>
    </location>
</feature>
<feature type="transmembrane region" description="Helical" evidence="8">
    <location>
        <begin position="35"/>
        <end position="51"/>
    </location>
</feature>
<feature type="region of interest" description="Disordered" evidence="7">
    <location>
        <begin position="532"/>
        <end position="559"/>
    </location>
</feature>
<dbReference type="RefSeq" id="XP_003172331.1">
    <property type="nucleotide sequence ID" value="XM_003172283.1"/>
</dbReference>
<feature type="transmembrane region" description="Helical" evidence="8">
    <location>
        <begin position="366"/>
        <end position="384"/>
    </location>
</feature>
<dbReference type="Pfam" id="PF07690">
    <property type="entry name" value="MFS_1"/>
    <property type="match status" value="1"/>
</dbReference>
<dbReference type="GO" id="GO:0012505">
    <property type="term" value="C:endomembrane system"/>
    <property type="evidence" value="ECO:0007669"/>
    <property type="project" value="UniProtKB-SubCell"/>
</dbReference>
<evidence type="ECO:0000256" key="2">
    <source>
        <dbReference type="ARBA" id="ARBA00008335"/>
    </source>
</evidence>
<dbReference type="GO" id="GO:0005886">
    <property type="term" value="C:plasma membrane"/>
    <property type="evidence" value="ECO:0007669"/>
    <property type="project" value="TreeGrafter"/>
</dbReference>
<dbReference type="PANTHER" id="PTHR23501:SF189">
    <property type="entry name" value="DRUG TRANSPORTER, PUTATIVE (AFU_ORTHOLOGUE AFUA_4G03920)-RELATED"/>
    <property type="match status" value="1"/>
</dbReference>